<evidence type="ECO:0000256" key="13">
    <source>
        <dbReference type="PIRSR" id="PIRSR028937-1"/>
    </source>
</evidence>
<keyword evidence="10 12" id="KW-0560">Oxidoreductase</keyword>
<evidence type="ECO:0000259" key="17">
    <source>
        <dbReference type="Pfam" id="PF05199"/>
    </source>
</evidence>
<comment type="caution">
    <text evidence="18">The sequence shown here is derived from an EMBL/GenBank/DDBJ whole genome shotgun (WGS) entry which is preliminary data.</text>
</comment>
<dbReference type="InterPro" id="IPR036188">
    <property type="entry name" value="FAD/NAD-bd_sf"/>
</dbReference>
<evidence type="ECO:0000256" key="6">
    <source>
        <dbReference type="ARBA" id="ARBA00022630"/>
    </source>
</evidence>
<evidence type="ECO:0000256" key="9">
    <source>
        <dbReference type="ARBA" id="ARBA00022989"/>
    </source>
</evidence>
<evidence type="ECO:0000256" key="3">
    <source>
        <dbReference type="ARBA" id="ARBA00004370"/>
    </source>
</evidence>
<evidence type="ECO:0000313" key="18">
    <source>
        <dbReference type="EMBL" id="KAL1532296.1"/>
    </source>
</evidence>
<evidence type="ECO:0000256" key="1">
    <source>
        <dbReference type="ARBA" id="ARBA00000920"/>
    </source>
</evidence>
<keyword evidence="8 14" id="KW-0274">FAD</keyword>
<dbReference type="PANTHER" id="PTHR46056">
    <property type="entry name" value="LONG-CHAIN-ALCOHOL OXIDASE"/>
    <property type="match status" value="1"/>
</dbReference>
<gene>
    <name evidence="18" type="ORF">AAHA92_32323</name>
</gene>
<evidence type="ECO:0000256" key="10">
    <source>
        <dbReference type="ARBA" id="ARBA00023002"/>
    </source>
</evidence>
<dbReference type="AlphaFoldDB" id="A0ABD1FKC6"/>
<protein>
    <recommendedName>
        <fullName evidence="5 12">Long-chain-alcohol oxidase</fullName>
        <ecNumber evidence="5 12">1.1.3.20</ecNumber>
    </recommendedName>
</protein>
<feature type="domain" description="Glucose-methanol-choline oxidoreductase N-terminal" evidence="16">
    <location>
        <begin position="270"/>
        <end position="482"/>
    </location>
</feature>
<keyword evidence="19" id="KW-1185">Reference proteome</keyword>
<dbReference type="EC" id="1.1.3.20" evidence="5 12"/>
<feature type="active site" description="Proton acceptor" evidence="13">
    <location>
        <position position="658"/>
    </location>
</feature>
<dbReference type="PANTHER" id="PTHR46056:SF4">
    <property type="entry name" value="LONG-CHAIN-ALCOHOL OXIDASE FAO4A"/>
    <property type="match status" value="1"/>
</dbReference>
<dbReference type="Proteomes" id="UP001567538">
    <property type="component" value="Unassembled WGS sequence"/>
</dbReference>
<accession>A0ABD1FKC6</accession>
<proteinExistence type="inferred from homology"/>
<evidence type="ECO:0000256" key="12">
    <source>
        <dbReference type="PIRNR" id="PIRNR028937"/>
    </source>
</evidence>
<keyword evidence="7 15" id="KW-0812">Transmembrane</keyword>
<evidence type="ECO:0000256" key="8">
    <source>
        <dbReference type="ARBA" id="ARBA00022827"/>
    </source>
</evidence>
<evidence type="ECO:0000256" key="4">
    <source>
        <dbReference type="ARBA" id="ARBA00010790"/>
    </source>
</evidence>
<keyword evidence="6" id="KW-0285">Flavoprotein</keyword>
<comment type="similarity">
    <text evidence="4 12">Belongs to the GMC oxidoreductase family.</text>
</comment>
<dbReference type="SUPFAM" id="SSF51905">
    <property type="entry name" value="FAD/NAD(P)-binding domain"/>
    <property type="match status" value="1"/>
</dbReference>
<comment type="subcellular location">
    <subcellularLocation>
        <location evidence="3 12">Membrane</location>
    </subcellularLocation>
</comment>
<feature type="domain" description="Glucose-methanol-choline oxidoreductase C-terminal" evidence="17">
    <location>
        <begin position="584"/>
        <end position="710"/>
    </location>
</feature>
<evidence type="ECO:0000259" key="16">
    <source>
        <dbReference type="Pfam" id="PF00732"/>
    </source>
</evidence>
<dbReference type="InterPro" id="IPR012400">
    <property type="entry name" value="Long_Oxdase"/>
</dbReference>
<dbReference type="Pfam" id="PF00732">
    <property type="entry name" value="GMC_oxred_N"/>
    <property type="match status" value="1"/>
</dbReference>
<evidence type="ECO:0000256" key="5">
    <source>
        <dbReference type="ARBA" id="ARBA00013125"/>
    </source>
</evidence>
<dbReference type="InterPro" id="IPR007867">
    <property type="entry name" value="GMC_OxRtase_C"/>
</dbReference>
<dbReference type="InterPro" id="IPR000172">
    <property type="entry name" value="GMC_OxRdtase_N"/>
</dbReference>
<keyword evidence="11 12" id="KW-0472">Membrane</keyword>
<dbReference type="GO" id="GO:0016020">
    <property type="term" value="C:membrane"/>
    <property type="evidence" value="ECO:0007669"/>
    <property type="project" value="UniProtKB-SubCell"/>
</dbReference>
<dbReference type="EMBL" id="JBEAFC010000014">
    <property type="protein sequence ID" value="KAL1532296.1"/>
    <property type="molecule type" value="Genomic_DNA"/>
</dbReference>
<name>A0ABD1FKC6_SALDI</name>
<feature type="binding site" evidence="14">
    <location>
        <begin position="223"/>
        <end position="238"/>
    </location>
    <ligand>
        <name>FAD</name>
        <dbReference type="ChEBI" id="CHEBI:57692"/>
    </ligand>
</feature>
<comment type="function">
    <text evidence="2 12">Long-chain fatty alcohol oxidase involved in the omega-oxidation pathway of lipid degradation.</text>
</comment>
<evidence type="ECO:0000256" key="7">
    <source>
        <dbReference type="ARBA" id="ARBA00022692"/>
    </source>
</evidence>
<dbReference type="Pfam" id="PF05199">
    <property type="entry name" value="GMC_oxred_C"/>
    <property type="match status" value="1"/>
</dbReference>
<evidence type="ECO:0000256" key="14">
    <source>
        <dbReference type="PIRSR" id="PIRSR028937-2"/>
    </source>
</evidence>
<sequence>MAKRVEKKCPFSPGQMEALTALCDTFLPSTPPSLDLAHDDFVAQFFRTSASLSGTHRNVAVLMGEKIKHPKVYLCKIALWLLSTWIGTFILCGRRSLSPSFPYFQRFSLIPCENRESIVLSWSQSSLFLLRLLYTASKTFILLLFFSQVNEREENVSWKAIGYSRPDFAATEPGKGNDEGSKVELPLRRGIVELGRSKEAAVHALRKSGFQVSSTSPSLVIRCDVVVVGSGAGGGVVAGVLAKAGYKVLVLEKGSYVPRNEFSLLEGKAMDEMYLSHGVLATENMDVLILAGSTVGGGTTINWSAAIRTPLHVRKEWSESHGLELFGSKAYDKALDVVSERMGVQSEFDEEGFNNMVLRKGCDNLGYNVETIPRNSASDHNCGSCCLGCRDGKKKGVNETWLVDLTESGNGAVLPGCEATRVVINGVRRAEGVAFVFGSGETGVVEARATVVACGAICTPPLLKRSGLRNPSIGRNLHLHPVVMGWGYFPETAASWPPAAKRSHKGAIMTAMTKLASADHDGPGSGYEVLIQTPALHPGMFSAVTPWRSGGDIKARLMKFSRTVHIFALARDKGSGEVKSPDHISYEMEGGDEESLRRGLGRVLRILAAAGAEEVGTQNRNGRVLRAAEASGEEVERFVAEESGRPMGRLESPICSAHQMGSCRMGVDPRGSAVGPTGMTWEVEGLYVADSSVFPTALGVNPMLTVQAIAYCTAQSILQALA</sequence>
<dbReference type="PIRSF" id="PIRSF028937">
    <property type="entry name" value="Lg_Ch_AO"/>
    <property type="match status" value="1"/>
</dbReference>
<evidence type="ECO:0000256" key="15">
    <source>
        <dbReference type="SAM" id="Phobius"/>
    </source>
</evidence>
<evidence type="ECO:0000256" key="2">
    <source>
        <dbReference type="ARBA" id="ARBA00003842"/>
    </source>
</evidence>
<dbReference type="Gene3D" id="3.50.50.60">
    <property type="entry name" value="FAD/NAD(P)-binding domain"/>
    <property type="match status" value="2"/>
</dbReference>
<evidence type="ECO:0000256" key="11">
    <source>
        <dbReference type="ARBA" id="ARBA00023136"/>
    </source>
</evidence>
<dbReference type="GO" id="GO:0046577">
    <property type="term" value="F:long-chain-alcohol oxidase activity"/>
    <property type="evidence" value="ECO:0007669"/>
    <property type="project" value="UniProtKB-EC"/>
</dbReference>
<organism evidence="18 19">
    <name type="scientific">Salvia divinorum</name>
    <name type="common">Maria pastora</name>
    <name type="synonym">Diviner's sage</name>
    <dbReference type="NCBI Taxonomy" id="28513"/>
    <lineage>
        <taxon>Eukaryota</taxon>
        <taxon>Viridiplantae</taxon>
        <taxon>Streptophyta</taxon>
        <taxon>Embryophyta</taxon>
        <taxon>Tracheophyta</taxon>
        <taxon>Spermatophyta</taxon>
        <taxon>Magnoliopsida</taxon>
        <taxon>eudicotyledons</taxon>
        <taxon>Gunneridae</taxon>
        <taxon>Pentapetalae</taxon>
        <taxon>asterids</taxon>
        <taxon>lamiids</taxon>
        <taxon>Lamiales</taxon>
        <taxon>Lamiaceae</taxon>
        <taxon>Nepetoideae</taxon>
        <taxon>Mentheae</taxon>
        <taxon>Salviinae</taxon>
        <taxon>Salvia</taxon>
        <taxon>Salvia subgen. Calosphace</taxon>
    </lineage>
</organism>
<keyword evidence="9 15" id="KW-1133">Transmembrane helix</keyword>
<evidence type="ECO:0000313" key="19">
    <source>
        <dbReference type="Proteomes" id="UP001567538"/>
    </source>
</evidence>
<reference evidence="18 19" key="1">
    <citation type="submission" date="2024-06" db="EMBL/GenBank/DDBJ databases">
        <title>A chromosome level genome sequence of Diviner's sage (Salvia divinorum).</title>
        <authorList>
            <person name="Ford S.A."/>
            <person name="Ro D.-K."/>
            <person name="Ness R.W."/>
            <person name="Phillips M.A."/>
        </authorList>
    </citation>
    <scope>NUCLEOTIDE SEQUENCE [LARGE SCALE GENOMIC DNA]</scope>
    <source>
        <strain evidence="18">SAF-2024a</strain>
        <tissue evidence="18">Leaf</tissue>
    </source>
</reference>
<comment type="catalytic activity">
    <reaction evidence="1 12">
        <text>a long-chain primary fatty alcohol + O2 = a long-chain fatty aldehyde + H2O2</text>
        <dbReference type="Rhea" id="RHEA:22756"/>
        <dbReference type="ChEBI" id="CHEBI:15379"/>
        <dbReference type="ChEBI" id="CHEBI:16240"/>
        <dbReference type="ChEBI" id="CHEBI:17176"/>
        <dbReference type="ChEBI" id="CHEBI:77396"/>
        <dbReference type="EC" id="1.1.3.20"/>
    </reaction>
</comment>
<feature type="transmembrane region" description="Helical" evidence="15">
    <location>
        <begin position="73"/>
        <end position="91"/>
    </location>
</feature>